<feature type="modified residue" description="4-aspartylphosphate" evidence="3">
    <location>
        <position position="866"/>
    </location>
</feature>
<dbReference type="FunFam" id="1.10.287.130:FF:000050">
    <property type="entry name" value="Related to histidine kinase"/>
    <property type="match status" value="1"/>
</dbReference>
<dbReference type="InterPro" id="IPR011006">
    <property type="entry name" value="CheY-like_superfamily"/>
</dbReference>
<feature type="compositionally biased region" description="Polar residues" evidence="4">
    <location>
        <begin position="711"/>
        <end position="720"/>
    </location>
</feature>
<dbReference type="OrthoDB" id="60033at2759"/>
<dbReference type="Gene3D" id="3.40.50.2300">
    <property type="match status" value="1"/>
</dbReference>
<dbReference type="CDD" id="cd16922">
    <property type="entry name" value="HATPase_EvgS-ArcB-TorS-like"/>
    <property type="match status" value="1"/>
</dbReference>
<feature type="compositionally biased region" description="Basic and acidic residues" evidence="4">
    <location>
        <begin position="953"/>
        <end position="964"/>
    </location>
</feature>
<proteinExistence type="predicted"/>
<dbReference type="PROSITE" id="PS50110">
    <property type="entry name" value="RESPONSE_REGULATORY"/>
    <property type="match status" value="1"/>
</dbReference>
<feature type="domain" description="Histidine kinase" evidence="5">
    <location>
        <begin position="396"/>
        <end position="636"/>
    </location>
</feature>
<dbReference type="CDD" id="cd17546">
    <property type="entry name" value="REC_hyHK_CKI1_RcsC-like"/>
    <property type="match status" value="1"/>
</dbReference>
<feature type="region of interest" description="Disordered" evidence="4">
    <location>
        <begin position="669"/>
        <end position="733"/>
    </location>
</feature>
<keyword evidence="1 3" id="KW-0597">Phosphoprotein</keyword>
<feature type="domain" description="Response regulatory" evidence="6">
    <location>
        <begin position="754"/>
        <end position="934"/>
    </location>
</feature>
<gene>
    <name evidence="7" type="ORF">DRE_06666</name>
</gene>
<evidence type="ECO:0000256" key="4">
    <source>
        <dbReference type="SAM" id="MobiDB-lite"/>
    </source>
</evidence>
<dbReference type="PANTHER" id="PTHR45339">
    <property type="entry name" value="HYBRID SIGNAL TRANSDUCTION HISTIDINE KINASE J"/>
    <property type="match status" value="1"/>
</dbReference>
<dbReference type="InterPro" id="IPR001789">
    <property type="entry name" value="Sig_transdc_resp-reg_receiver"/>
</dbReference>
<dbReference type="PROSITE" id="PS50109">
    <property type="entry name" value="HIS_KIN"/>
    <property type="match status" value="1"/>
</dbReference>
<dbReference type="Pfam" id="PF00072">
    <property type="entry name" value="Response_reg"/>
    <property type="match status" value="1"/>
</dbReference>
<feature type="region of interest" description="Disordered" evidence="4">
    <location>
        <begin position="946"/>
        <end position="975"/>
    </location>
</feature>
<dbReference type="Pfam" id="PF02518">
    <property type="entry name" value="HATPase_c"/>
    <property type="match status" value="1"/>
</dbReference>
<dbReference type="Proteomes" id="UP000024837">
    <property type="component" value="Unassembled WGS sequence"/>
</dbReference>
<evidence type="ECO:0000256" key="1">
    <source>
        <dbReference type="ARBA" id="ARBA00022553"/>
    </source>
</evidence>
<dbReference type="SMART" id="SM00387">
    <property type="entry name" value="HATPase_c"/>
    <property type="match status" value="1"/>
</dbReference>
<dbReference type="Pfam" id="PF00512">
    <property type="entry name" value="HisKA"/>
    <property type="match status" value="1"/>
</dbReference>
<dbReference type="EMBL" id="KI966439">
    <property type="protein sequence ID" value="EWC44585.1"/>
    <property type="molecule type" value="Genomic_DNA"/>
</dbReference>
<feature type="region of interest" description="Disordered" evidence="4">
    <location>
        <begin position="178"/>
        <end position="197"/>
    </location>
</feature>
<name>W7I6T2_9PEZI</name>
<evidence type="ECO:0000259" key="6">
    <source>
        <dbReference type="PROSITE" id="PS50110"/>
    </source>
</evidence>
<dbReference type="PRINTS" id="PR00344">
    <property type="entry name" value="BCTRLSENSOR"/>
</dbReference>
<dbReference type="Gene3D" id="1.10.287.130">
    <property type="match status" value="1"/>
</dbReference>
<feature type="compositionally biased region" description="Low complexity" evidence="4">
    <location>
        <begin position="77"/>
        <end position="86"/>
    </location>
</feature>
<evidence type="ECO:0000256" key="3">
    <source>
        <dbReference type="PROSITE-ProRule" id="PRU00169"/>
    </source>
</evidence>
<dbReference type="InterPro" id="IPR003661">
    <property type="entry name" value="HisK_dim/P_dom"/>
</dbReference>
<evidence type="ECO:0000256" key="2">
    <source>
        <dbReference type="ARBA" id="ARBA00023012"/>
    </source>
</evidence>
<dbReference type="InterPro" id="IPR036097">
    <property type="entry name" value="HisK_dim/P_sf"/>
</dbReference>
<dbReference type="FunFam" id="3.30.565.10:FF:000010">
    <property type="entry name" value="Sensor histidine kinase RcsC"/>
    <property type="match status" value="1"/>
</dbReference>
<sequence>MEDLFDKVGMQSEKEQDLFARPPPITSEIVGGHTLSDMGIGLIQEGSAVFIEFGWTRLLDALLPRGRNALAPEKEPPGVGEPQQGGTLPGGHGVGSTKSASIDVVFSAPQVKLDPGSPDQKPGFLREISAFTSASSPSGNARFEGKCIIAIFDVEKTPHFLLTFVNVGPVDTRFSGPTVRSSRLPPSSGAWIRRSDGRHPSLVTPTFNALSGDSISIPTDDMQLTIIQKTAIMKNAVLDTLAVPVFATWVDGSCTFANKAGMELTAVEISPSCDIGFIDEIPAGTFKLYDSEFKSELEIPDYPLPRLCRSRKPLPSTKVGLITRHGERKVFDVAGEGILNDNGDWVAGLVWLRDVSQIKEEFEDKFAKQAKENARLVAKELSAKEASRLKSQFLANMSHEIRTPIAGVLGMSEILLDTKLSEEQQEYAENIQRSANALLTVINDILDFSKVESGRLDIEEVQFSLALVLSDVTRMMSIHAEKKRLRFDTQISSEIKDDIQVLGDPGRVRQILTNLLSNSIKFTLEGHVKLSASIEEQQIADTETKGLIPKLAKGTAKYFVVKFVIEDTGIGIKDDVMGSLFTPFGQADSSTARKFGGSGLGLAISKNLVDLMGGLIQLTSVYRKGTTATVKIPFRYPFSRHPSSSSPGEIFSDLESVPERLQNDTSISIRSVSESSLSPTLNASGDPVTPPVSPPLRGTSRSETRSDHSRSQSLSDAQFHSRSRSASSISIPPYLHPTADPKFVLPMDKRAKMHVLIVEDNPINQQIATKLVRKLGFAASAVSNGQEGLDYLNEANLSLQRGVADSVPVPSSKANYSASIQRQLRRQLDRGEGLEPVPLPLDVRRRRSRSGKTMKDRIVPNLVLMDCHMPVLDGYSATRAVRLLPGPIKDIPIIAMTASAIKGDREKCREAGMSDYLSKPVVTNNLEKMLAKWLSYNGDDNYRSIRMTGQTPPREDAQRLKDIGIPDIEQLGSRD</sequence>
<dbReference type="SUPFAM" id="SSF55874">
    <property type="entry name" value="ATPase domain of HSP90 chaperone/DNA topoisomerase II/histidine kinase"/>
    <property type="match status" value="1"/>
</dbReference>
<accession>W7I6T2</accession>
<dbReference type="InterPro" id="IPR036890">
    <property type="entry name" value="HATPase_C_sf"/>
</dbReference>
<dbReference type="Gene3D" id="3.30.565.10">
    <property type="entry name" value="Histidine kinase-like ATPase, C-terminal domain"/>
    <property type="match status" value="1"/>
</dbReference>
<evidence type="ECO:0008006" key="9">
    <source>
        <dbReference type="Google" id="ProtNLM"/>
    </source>
</evidence>
<dbReference type="AlphaFoldDB" id="W7I6T2"/>
<feature type="compositionally biased region" description="Low complexity" evidence="4">
    <location>
        <begin position="669"/>
        <end position="678"/>
    </location>
</feature>
<evidence type="ECO:0000313" key="8">
    <source>
        <dbReference type="Proteomes" id="UP000024837"/>
    </source>
</evidence>
<dbReference type="InterPro" id="IPR005467">
    <property type="entry name" value="His_kinase_dom"/>
</dbReference>
<evidence type="ECO:0000259" key="5">
    <source>
        <dbReference type="PROSITE" id="PS50109"/>
    </source>
</evidence>
<dbReference type="SUPFAM" id="SSF52172">
    <property type="entry name" value="CheY-like"/>
    <property type="match status" value="2"/>
</dbReference>
<protein>
    <recommendedName>
        <fullName evidence="9">Histidine kinase</fullName>
    </recommendedName>
</protein>
<dbReference type="GO" id="GO:0000155">
    <property type="term" value="F:phosphorelay sensor kinase activity"/>
    <property type="evidence" value="ECO:0007669"/>
    <property type="project" value="InterPro"/>
</dbReference>
<dbReference type="SUPFAM" id="SSF47384">
    <property type="entry name" value="Homodimeric domain of signal transducing histidine kinase"/>
    <property type="match status" value="1"/>
</dbReference>
<dbReference type="SMART" id="SM00448">
    <property type="entry name" value="REC"/>
    <property type="match status" value="1"/>
</dbReference>
<feature type="region of interest" description="Disordered" evidence="4">
    <location>
        <begin position="69"/>
        <end position="98"/>
    </location>
</feature>
<dbReference type="SMART" id="SM00388">
    <property type="entry name" value="HisKA"/>
    <property type="match status" value="1"/>
</dbReference>
<dbReference type="HOGENOM" id="CLU_000445_114_5_1"/>
<reference evidence="7 8" key="1">
    <citation type="submission" date="2013-05" db="EMBL/GenBank/DDBJ databases">
        <title>Drechslerella stenobrocha genome reveals carnivorous origination and mechanical trapping mechanism of predatory fungi.</title>
        <authorList>
            <person name="Liu X."/>
            <person name="Zhang W."/>
            <person name="Liu K."/>
        </authorList>
    </citation>
    <scope>NUCLEOTIDE SEQUENCE [LARGE SCALE GENOMIC DNA]</scope>
    <source>
        <strain evidence="7 8">248</strain>
    </source>
</reference>
<keyword evidence="2" id="KW-0902">Two-component regulatory system</keyword>
<evidence type="ECO:0000313" key="7">
    <source>
        <dbReference type="EMBL" id="EWC44585.1"/>
    </source>
</evidence>
<dbReference type="CDD" id="cd00082">
    <property type="entry name" value="HisKA"/>
    <property type="match status" value="1"/>
</dbReference>
<organism evidence="7 8">
    <name type="scientific">Drechslerella stenobrocha 248</name>
    <dbReference type="NCBI Taxonomy" id="1043628"/>
    <lineage>
        <taxon>Eukaryota</taxon>
        <taxon>Fungi</taxon>
        <taxon>Dikarya</taxon>
        <taxon>Ascomycota</taxon>
        <taxon>Pezizomycotina</taxon>
        <taxon>Orbiliomycetes</taxon>
        <taxon>Orbiliales</taxon>
        <taxon>Orbiliaceae</taxon>
        <taxon>Drechslerella</taxon>
    </lineage>
</organism>
<dbReference type="InterPro" id="IPR003594">
    <property type="entry name" value="HATPase_dom"/>
</dbReference>
<dbReference type="PANTHER" id="PTHR45339:SF1">
    <property type="entry name" value="HYBRID SIGNAL TRANSDUCTION HISTIDINE KINASE J"/>
    <property type="match status" value="1"/>
</dbReference>
<feature type="compositionally biased region" description="Basic and acidic residues" evidence="4">
    <location>
        <begin position="700"/>
        <end position="710"/>
    </location>
</feature>
<dbReference type="InterPro" id="IPR004358">
    <property type="entry name" value="Sig_transdc_His_kin-like_C"/>
</dbReference>
<keyword evidence="8" id="KW-1185">Reference proteome</keyword>